<proteinExistence type="predicted"/>
<evidence type="ECO:0000313" key="3">
    <source>
        <dbReference type="Proteomes" id="UP001470230"/>
    </source>
</evidence>
<name>A0ABR2IR02_9EUKA</name>
<feature type="region of interest" description="Disordered" evidence="1">
    <location>
        <begin position="248"/>
        <end position="271"/>
    </location>
</feature>
<sequence length="324" mass="37566">MKKSTPKYRGQRISHAELVAESRETLREAGVGNHERAMFISELSKAVVGNKSPLLYQIQPRVRFHTSKAWKKAYDIIFSYIAENNLEKTLETIGVEMGENLQQTSKRVANEPGANFDYILNVDRTIDTFNQKVKRYTAMTSESESVSASEQLYPNQRNRAIQNTPEKRIRQSPVRQTQVQREEETKTKETQIRRVKKVKRVKKTSEYDITLDTRRSEQLTKDEAVNTVNPVRVQLETISPTRQQTYRQKLPPTRPSEEVIDTSNYSKNISPDKTRLKRKPIITGGDYVIKALRQSNPSEYEISQSEIELSEKDMQNDIFEYSNE</sequence>
<reference evidence="2 3" key="1">
    <citation type="submission" date="2024-04" db="EMBL/GenBank/DDBJ databases">
        <title>Tritrichomonas musculus Genome.</title>
        <authorList>
            <person name="Alves-Ferreira E."/>
            <person name="Grigg M."/>
            <person name="Lorenzi H."/>
            <person name="Galac M."/>
        </authorList>
    </citation>
    <scope>NUCLEOTIDE SEQUENCE [LARGE SCALE GENOMIC DNA]</scope>
    <source>
        <strain evidence="2 3">EAF2021</strain>
    </source>
</reference>
<organism evidence="2 3">
    <name type="scientific">Tritrichomonas musculus</name>
    <dbReference type="NCBI Taxonomy" id="1915356"/>
    <lineage>
        <taxon>Eukaryota</taxon>
        <taxon>Metamonada</taxon>
        <taxon>Parabasalia</taxon>
        <taxon>Tritrichomonadida</taxon>
        <taxon>Tritrichomonadidae</taxon>
        <taxon>Tritrichomonas</taxon>
    </lineage>
</organism>
<accession>A0ABR2IR02</accession>
<evidence type="ECO:0000256" key="1">
    <source>
        <dbReference type="SAM" id="MobiDB-lite"/>
    </source>
</evidence>
<evidence type="ECO:0000313" key="2">
    <source>
        <dbReference type="EMBL" id="KAK8866949.1"/>
    </source>
</evidence>
<protein>
    <submittedName>
        <fullName evidence="2">Uncharacterized protein</fullName>
    </submittedName>
</protein>
<dbReference type="EMBL" id="JAPFFF010000015">
    <property type="protein sequence ID" value="KAK8866949.1"/>
    <property type="molecule type" value="Genomic_DNA"/>
</dbReference>
<comment type="caution">
    <text evidence="2">The sequence shown here is derived from an EMBL/GenBank/DDBJ whole genome shotgun (WGS) entry which is preliminary data.</text>
</comment>
<dbReference type="Proteomes" id="UP001470230">
    <property type="component" value="Unassembled WGS sequence"/>
</dbReference>
<feature type="region of interest" description="Disordered" evidence="1">
    <location>
        <begin position="167"/>
        <end position="188"/>
    </location>
</feature>
<gene>
    <name evidence="2" type="ORF">M9Y10_009918</name>
</gene>
<feature type="compositionally biased region" description="Polar residues" evidence="1">
    <location>
        <begin position="261"/>
        <end position="271"/>
    </location>
</feature>
<keyword evidence="3" id="KW-1185">Reference proteome</keyword>